<protein>
    <recommendedName>
        <fullName evidence="2">site-specific DNA-methyltransferase (adenine-specific)</fullName>
        <ecNumber evidence="2">2.1.1.72</ecNumber>
    </recommendedName>
</protein>
<dbReference type="GO" id="GO:0008170">
    <property type="term" value="F:N-methyltransferase activity"/>
    <property type="evidence" value="ECO:0007669"/>
    <property type="project" value="InterPro"/>
</dbReference>
<dbReference type="InterPro" id="IPR002052">
    <property type="entry name" value="DNA_methylase_N6_adenine_CS"/>
</dbReference>
<comment type="catalytic activity">
    <reaction evidence="6">
        <text>a 2'-deoxyadenosine in DNA + S-adenosyl-L-methionine = an N(6)-methyl-2'-deoxyadenosine in DNA + S-adenosyl-L-homocysteine + H(+)</text>
        <dbReference type="Rhea" id="RHEA:15197"/>
        <dbReference type="Rhea" id="RHEA-COMP:12418"/>
        <dbReference type="Rhea" id="RHEA-COMP:12419"/>
        <dbReference type="ChEBI" id="CHEBI:15378"/>
        <dbReference type="ChEBI" id="CHEBI:57856"/>
        <dbReference type="ChEBI" id="CHEBI:59789"/>
        <dbReference type="ChEBI" id="CHEBI:90615"/>
        <dbReference type="ChEBI" id="CHEBI:90616"/>
        <dbReference type="EC" id="2.1.1.72"/>
    </reaction>
</comment>
<evidence type="ECO:0000313" key="10">
    <source>
        <dbReference type="Proteomes" id="UP000464262"/>
    </source>
</evidence>
<dbReference type="AlphaFoldDB" id="A0A7Z2YED0"/>
<keyword evidence="5" id="KW-0949">S-adenosyl-L-methionine</keyword>
<keyword evidence="4 9" id="KW-0808">Transferase</keyword>
<dbReference type="Proteomes" id="UP000464262">
    <property type="component" value="Chromosome 1"/>
</dbReference>
<evidence type="ECO:0000256" key="6">
    <source>
        <dbReference type="ARBA" id="ARBA00047942"/>
    </source>
</evidence>
<sequence>MNIKEETVYSNVETASSKQLAILKKHFPNCFDRDGKFIQERMLEVVNESEIELSKESYALNWLGKSYSRLLANLPPKTLIRADVEHNSQDKHKHSNNLLIKGDNLEVLKHLVNAYSEEVKMIYIDPPYNTGSDGFVYNDDRKFTKEQLAELAGLDIDEAERILSFADKGSNSHSAWLTFIYPRLYVSRELLSSEGVIFVSIGNDEVGQLRLMLDEIYGEHNFITMIARQMKSGGAKGSFFTPNVEYILVYAKEKLKTKNFRASISDEQIKTYYNKVESSGVRSGEKFGEERLYKASLDARPNQRYWIECPDGSFVIPPGSTLPNALGDGCKVTPNKDDGVWKWTYDRYKQEYDKGNIVFKVTRTSALVNNANEKSKYNIYNKLWLSEQQEKGKVPSDIILNWENRESSAELKKMDIPFDYAKPSNLIKYLIELVRTDKSDIILDFFAGSGTTGHAVQKVNAKDGGNRSYILVQIPEAVEAGSEAFKKGYKEITELTQARLLKVAEQVQDEFDTNNLDKGFKVYEVAKDFRIEEDDKELTLSNLTMFDDVLLTEDQYQTLLTTWALYDGSALTTPIYDIDLDGYTAHMCDRRLYMIASDFTSNALKALLRKLDDTDNKDFDPNKIVYYANNFDSVKQMELNEALKSYANKKSIEIDVVARN</sequence>
<dbReference type="PRINTS" id="PR00506">
    <property type="entry name" value="D21N6MTFRASE"/>
</dbReference>
<keyword evidence="3 9" id="KW-0489">Methyltransferase</keyword>
<evidence type="ECO:0000259" key="7">
    <source>
        <dbReference type="Pfam" id="PF01555"/>
    </source>
</evidence>
<evidence type="ECO:0000256" key="4">
    <source>
        <dbReference type="ARBA" id="ARBA00022679"/>
    </source>
</evidence>
<evidence type="ECO:0000256" key="5">
    <source>
        <dbReference type="ARBA" id="ARBA00022691"/>
    </source>
</evidence>
<evidence type="ECO:0000256" key="3">
    <source>
        <dbReference type="ARBA" id="ARBA00022603"/>
    </source>
</evidence>
<evidence type="ECO:0000259" key="8">
    <source>
        <dbReference type="Pfam" id="PF18273"/>
    </source>
</evidence>
<dbReference type="PIRSF" id="PIRSF015855">
    <property type="entry name" value="TypeIII_Mtase_mKpnI"/>
    <property type="match status" value="1"/>
</dbReference>
<dbReference type="GO" id="GO:0009007">
    <property type="term" value="F:site-specific DNA-methyltransferase (adenine-specific) activity"/>
    <property type="evidence" value="ECO:0007669"/>
    <property type="project" value="UniProtKB-EC"/>
</dbReference>
<dbReference type="InterPro" id="IPR002941">
    <property type="entry name" value="DNA_methylase_N4/N6"/>
</dbReference>
<gene>
    <name evidence="9" type="ORF">GT360_11115</name>
</gene>
<dbReference type="GO" id="GO:0032259">
    <property type="term" value="P:methylation"/>
    <property type="evidence" value="ECO:0007669"/>
    <property type="project" value="UniProtKB-KW"/>
</dbReference>
<dbReference type="Pfam" id="PF01555">
    <property type="entry name" value="N6_N4_Mtase"/>
    <property type="match status" value="1"/>
</dbReference>
<reference evidence="9 10" key="1">
    <citation type="submission" date="2020-01" db="EMBL/GenBank/DDBJ databases">
        <title>Whole genome and functional gene identification of agarase of Vibrio HN897.</title>
        <authorList>
            <person name="Liu Y."/>
            <person name="Zhao Z."/>
        </authorList>
    </citation>
    <scope>NUCLEOTIDE SEQUENCE [LARGE SCALE GENOMIC DNA]</scope>
    <source>
        <strain evidence="9 10">HN897</strain>
    </source>
</reference>
<dbReference type="GO" id="GO:0003677">
    <property type="term" value="F:DNA binding"/>
    <property type="evidence" value="ECO:0007669"/>
    <property type="project" value="InterPro"/>
</dbReference>
<dbReference type="InterPro" id="IPR029063">
    <property type="entry name" value="SAM-dependent_MTases_sf"/>
</dbReference>
<keyword evidence="10" id="KW-1185">Reference proteome</keyword>
<dbReference type="SUPFAM" id="SSF53335">
    <property type="entry name" value="S-adenosyl-L-methionine-dependent methyltransferases"/>
    <property type="match status" value="1"/>
</dbReference>
<feature type="domain" description="DNA methylase N-4/N-6" evidence="7">
    <location>
        <begin position="119"/>
        <end position="474"/>
    </location>
</feature>
<proteinExistence type="inferred from homology"/>
<evidence type="ECO:0000256" key="2">
    <source>
        <dbReference type="ARBA" id="ARBA00011900"/>
    </source>
</evidence>
<dbReference type="PROSITE" id="PS00092">
    <property type="entry name" value="N6_MTASE"/>
    <property type="match status" value="1"/>
</dbReference>
<dbReference type="InterPro" id="IPR002295">
    <property type="entry name" value="N4/N6-MTase_EcoPI_Mod-like"/>
</dbReference>
<organism evidence="9 10">
    <name type="scientific">Vibrio astriarenae</name>
    <dbReference type="NCBI Taxonomy" id="1481923"/>
    <lineage>
        <taxon>Bacteria</taxon>
        <taxon>Pseudomonadati</taxon>
        <taxon>Pseudomonadota</taxon>
        <taxon>Gammaproteobacteria</taxon>
        <taxon>Vibrionales</taxon>
        <taxon>Vibrionaceae</taxon>
        <taxon>Vibrio</taxon>
    </lineage>
</organism>
<evidence type="ECO:0000256" key="1">
    <source>
        <dbReference type="ARBA" id="ARBA00006594"/>
    </source>
</evidence>
<dbReference type="REBASE" id="378738">
    <property type="entry name" value="M.VasHN897ORF11115P"/>
</dbReference>
<feature type="domain" description="Type III R-M EcoP15I C-terminal" evidence="8">
    <location>
        <begin position="555"/>
        <end position="652"/>
    </location>
</feature>
<accession>A0A7Z2YED0</accession>
<dbReference type="Pfam" id="PF18273">
    <property type="entry name" value="T3RM_EcoP15I_C"/>
    <property type="match status" value="1"/>
</dbReference>
<dbReference type="KEGG" id="vas:GT360_11115"/>
<dbReference type="InterPro" id="IPR041405">
    <property type="entry name" value="T3RM_EcoP15I_C"/>
</dbReference>
<comment type="similarity">
    <text evidence="1">Belongs to the N(4)/N(6)-methyltransferase family.</text>
</comment>
<dbReference type="Gene3D" id="3.40.50.150">
    <property type="entry name" value="Vaccinia Virus protein VP39"/>
    <property type="match status" value="2"/>
</dbReference>
<name>A0A7Z2YED0_9VIBR</name>
<evidence type="ECO:0000313" key="9">
    <source>
        <dbReference type="EMBL" id="QIA64024.1"/>
    </source>
</evidence>
<dbReference type="EMBL" id="CP047475">
    <property type="protein sequence ID" value="QIA64024.1"/>
    <property type="molecule type" value="Genomic_DNA"/>
</dbReference>
<dbReference type="RefSeq" id="WP_164648933.1">
    <property type="nucleotide sequence ID" value="NZ_CP047475.1"/>
</dbReference>
<dbReference type="EC" id="2.1.1.72" evidence="2"/>